<organism evidence="4 5">
    <name type="scientific">Exidia glandulosa HHB12029</name>
    <dbReference type="NCBI Taxonomy" id="1314781"/>
    <lineage>
        <taxon>Eukaryota</taxon>
        <taxon>Fungi</taxon>
        <taxon>Dikarya</taxon>
        <taxon>Basidiomycota</taxon>
        <taxon>Agaricomycotina</taxon>
        <taxon>Agaricomycetes</taxon>
        <taxon>Auriculariales</taxon>
        <taxon>Exidiaceae</taxon>
        <taxon>Exidia</taxon>
    </lineage>
</organism>
<reference evidence="4 5" key="1">
    <citation type="journal article" date="2016" name="Mol. Biol. Evol.">
        <title>Comparative Genomics of Early-Diverging Mushroom-Forming Fungi Provides Insights into the Origins of Lignocellulose Decay Capabilities.</title>
        <authorList>
            <person name="Nagy L.G."/>
            <person name="Riley R."/>
            <person name="Tritt A."/>
            <person name="Adam C."/>
            <person name="Daum C."/>
            <person name="Floudas D."/>
            <person name="Sun H."/>
            <person name="Yadav J.S."/>
            <person name="Pangilinan J."/>
            <person name="Larsson K.H."/>
            <person name="Matsuura K."/>
            <person name="Barry K."/>
            <person name="Labutti K."/>
            <person name="Kuo R."/>
            <person name="Ohm R.A."/>
            <person name="Bhattacharya S.S."/>
            <person name="Shirouzu T."/>
            <person name="Yoshinaga Y."/>
            <person name="Martin F.M."/>
            <person name="Grigoriev I.V."/>
            <person name="Hibbett D.S."/>
        </authorList>
    </citation>
    <scope>NUCLEOTIDE SEQUENCE [LARGE SCALE GENOMIC DNA]</scope>
    <source>
        <strain evidence="4 5">HHB12029</strain>
    </source>
</reference>
<dbReference type="Proteomes" id="UP000077266">
    <property type="component" value="Unassembled WGS sequence"/>
</dbReference>
<feature type="region of interest" description="Disordered" evidence="2">
    <location>
        <begin position="325"/>
        <end position="372"/>
    </location>
</feature>
<proteinExistence type="predicted"/>
<dbReference type="Gene3D" id="3.30.50.10">
    <property type="entry name" value="Erythroid Transcription Factor GATA-1, subunit A"/>
    <property type="match status" value="1"/>
</dbReference>
<evidence type="ECO:0000313" key="5">
    <source>
        <dbReference type="Proteomes" id="UP000077266"/>
    </source>
</evidence>
<name>A0A165QVZ0_EXIGL</name>
<evidence type="ECO:0000256" key="2">
    <source>
        <dbReference type="SAM" id="MobiDB-lite"/>
    </source>
</evidence>
<dbReference type="PROSITE" id="PS50114">
    <property type="entry name" value="GATA_ZN_FINGER_2"/>
    <property type="match status" value="1"/>
</dbReference>
<dbReference type="OrthoDB" id="515401at2759"/>
<dbReference type="CDD" id="cd00202">
    <property type="entry name" value="ZnF_GATA"/>
    <property type="match status" value="1"/>
</dbReference>
<dbReference type="InterPro" id="IPR000679">
    <property type="entry name" value="Znf_GATA"/>
</dbReference>
<sequence length="500" mass="54712">MDFIDLFSSSNSTASSTPRTPSPRTSIDDGCFHSSPGSIESFVAPSDFPPPPPSQYFQQDWYASHPDASASPPASYWPPQAHLSAAAAVPLPATRGFLADLYDHNVDELKEHRPTPESMYLSPPGGIFRADWDLGGSVGGSSAESSPSVHNLAPPQEYGAGYRRASYPSEGLYGEPLPIDSSHQPLSADPAHLHGRPLDDHYMASHDIDSEGVKMESQSQAMVPSQAYYRPPSQPMPNVHPTYMTHPGAIPIMHTDDAASKETQYLRRRCFNCHTTEPPSWRRSTLNPGKIVCNKCGLYERTHLRPRPHRFDELRATNKARKAAAKAGVVQPSPITSPKPQHPGLVKKEPSDEYDAGMRRASTGSSTVSSGVTGPEWDANGEFCRSCFIHFSPVHLRKAVPIRPGLCIAQQKHPLLTSRRVSHCSASHVAFATVPCRRPNPPAKPPRCAGRRPHGFARSGKVRDDAVCSRVWPSPDRLLRPPWVFACPSRLGTASGRDER</sequence>
<accession>A0A165QVZ0</accession>
<keyword evidence="1" id="KW-0863">Zinc-finger</keyword>
<dbReference type="STRING" id="1314781.A0A165QVZ0"/>
<dbReference type="InParanoid" id="A0A165QVZ0"/>
<dbReference type="GO" id="GO:0006355">
    <property type="term" value="P:regulation of DNA-templated transcription"/>
    <property type="evidence" value="ECO:0007669"/>
    <property type="project" value="InterPro"/>
</dbReference>
<protein>
    <recommendedName>
        <fullName evidence="3">GATA-type domain-containing protein</fullName>
    </recommendedName>
</protein>
<feature type="compositionally biased region" description="Low complexity" evidence="2">
    <location>
        <begin position="8"/>
        <end position="25"/>
    </location>
</feature>
<dbReference type="AlphaFoldDB" id="A0A165QVZ0"/>
<dbReference type="Pfam" id="PF00320">
    <property type="entry name" value="GATA"/>
    <property type="match status" value="1"/>
</dbReference>
<keyword evidence="1" id="KW-0479">Metal-binding</keyword>
<feature type="domain" description="GATA-type" evidence="3">
    <location>
        <begin position="268"/>
        <end position="321"/>
    </location>
</feature>
<evidence type="ECO:0000313" key="4">
    <source>
        <dbReference type="EMBL" id="KZW04143.1"/>
    </source>
</evidence>
<dbReference type="GO" id="GO:0043565">
    <property type="term" value="F:sequence-specific DNA binding"/>
    <property type="evidence" value="ECO:0007669"/>
    <property type="project" value="InterPro"/>
</dbReference>
<evidence type="ECO:0000259" key="3">
    <source>
        <dbReference type="PROSITE" id="PS50114"/>
    </source>
</evidence>
<gene>
    <name evidence="4" type="ORF">EXIGLDRAFT_16649</name>
</gene>
<dbReference type="SMART" id="SM00401">
    <property type="entry name" value="ZnF_GATA"/>
    <property type="match status" value="1"/>
</dbReference>
<dbReference type="GO" id="GO:0008270">
    <property type="term" value="F:zinc ion binding"/>
    <property type="evidence" value="ECO:0007669"/>
    <property type="project" value="UniProtKB-KW"/>
</dbReference>
<evidence type="ECO:0000256" key="1">
    <source>
        <dbReference type="PROSITE-ProRule" id="PRU00094"/>
    </source>
</evidence>
<dbReference type="SUPFAM" id="SSF57716">
    <property type="entry name" value="Glucocorticoid receptor-like (DNA-binding domain)"/>
    <property type="match status" value="1"/>
</dbReference>
<keyword evidence="1" id="KW-0862">Zinc</keyword>
<dbReference type="InterPro" id="IPR013088">
    <property type="entry name" value="Znf_NHR/GATA"/>
</dbReference>
<feature type="compositionally biased region" description="Low complexity" evidence="2">
    <location>
        <begin position="362"/>
        <end position="372"/>
    </location>
</feature>
<keyword evidence="5" id="KW-1185">Reference proteome</keyword>
<feature type="region of interest" description="Disordered" evidence="2">
    <location>
        <begin position="1"/>
        <end position="50"/>
    </location>
</feature>
<dbReference type="EMBL" id="KV425882">
    <property type="protein sequence ID" value="KZW04143.1"/>
    <property type="molecule type" value="Genomic_DNA"/>
</dbReference>